<evidence type="ECO:0000256" key="3">
    <source>
        <dbReference type="ARBA" id="ARBA00022605"/>
    </source>
</evidence>
<dbReference type="EMBL" id="JAGGKS010000001">
    <property type="protein sequence ID" value="MBP1924395.1"/>
    <property type="molecule type" value="Genomic_DNA"/>
</dbReference>
<dbReference type="Pfam" id="PF00275">
    <property type="entry name" value="EPSP_synthase"/>
    <property type="match status" value="1"/>
</dbReference>
<feature type="binding site" evidence="7">
    <location>
        <position position="20"/>
    </location>
    <ligand>
        <name>phosphoenolpyruvate</name>
        <dbReference type="ChEBI" id="CHEBI:58702"/>
    </ligand>
</feature>
<keyword evidence="3 7" id="KW-0028">Amino-acid biosynthesis</keyword>
<dbReference type="InterPro" id="IPR023193">
    <property type="entry name" value="EPSP_synthase_CS"/>
</dbReference>
<dbReference type="InterPro" id="IPR036968">
    <property type="entry name" value="Enolpyruvate_Tfrase_sf"/>
</dbReference>
<feature type="binding site" evidence="7">
    <location>
        <position position="337"/>
    </location>
    <ligand>
        <name>3-phosphoshikimate</name>
        <dbReference type="ChEBI" id="CHEBI:145989"/>
    </ligand>
</feature>
<dbReference type="SUPFAM" id="SSF55205">
    <property type="entry name" value="EPT/RTPC-like"/>
    <property type="match status" value="1"/>
</dbReference>
<feature type="binding site" evidence="7">
    <location>
        <position position="167"/>
    </location>
    <ligand>
        <name>phosphoenolpyruvate</name>
        <dbReference type="ChEBI" id="CHEBI:58702"/>
    </ligand>
</feature>
<name>A0ABS4G9M7_9FIRM</name>
<evidence type="ECO:0000256" key="7">
    <source>
        <dbReference type="HAMAP-Rule" id="MF_00210"/>
    </source>
</evidence>
<comment type="pathway">
    <text evidence="1 7">Metabolic intermediate biosynthesis; chorismate biosynthesis; chorismate from D-erythrose 4-phosphate and phosphoenolpyruvate: step 6/7.</text>
</comment>
<dbReference type="NCBIfam" id="TIGR01356">
    <property type="entry name" value="aroA"/>
    <property type="match status" value="1"/>
</dbReference>
<dbReference type="PIRSF" id="PIRSF000505">
    <property type="entry name" value="EPSPS"/>
    <property type="match status" value="1"/>
</dbReference>
<proteinExistence type="inferred from homology"/>
<dbReference type="RefSeq" id="WP_209510161.1">
    <property type="nucleotide sequence ID" value="NZ_JAGGKS010000001.1"/>
</dbReference>
<feature type="binding site" evidence="7">
    <location>
        <position position="20"/>
    </location>
    <ligand>
        <name>3-phosphoshikimate</name>
        <dbReference type="ChEBI" id="CHEBI:145989"/>
    </ligand>
</feature>
<comment type="caution">
    <text evidence="7">Lacks conserved residue(s) required for the propagation of feature annotation.</text>
</comment>
<feature type="binding site" evidence="7">
    <location>
        <position position="383"/>
    </location>
    <ligand>
        <name>phosphoenolpyruvate</name>
        <dbReference type="ChEBI" id="CHEBI:58702"/>
    </ligand>
</feature>
<evidence type="ECO:0000256" key="6">
    <source>
        <dbReference type="ARBA" id="ARBA00044633"/>
    </source>
</evidence>
<feature type="active site" description="Proton acceptor" evidence="7">
    <location>
        <position position="310"/>
    </location>
</feature>
<keyword evidence="4 7" id="KW-0808">Transferase</keyword>
<feature type="binding site" evidence="7">
    <location>
        <position position="167"/>
    </location>
    <ligand>
        <name>3-phosphoshikimate</name>
        <dbReference type="ChEBI" id="CHEBI:145989"/>
    </ligand>
</feature>
<protein>
    <recommendedName>
        <fullName evidence="7">3-phosphoshikimate 1-carboxyvinyltransferase</fullName>
        <ecNumber evidence="7">2.5.1.19</ecNumber>
    </recommendedName>
    <alternativeName>
        <fullName evidence="7">5-enolpyruvylshikimate-3-phosphate synthase</fullName>
        <shortName evidence="7">EPSP synthase</shortName>
        <shortName evidence="7">EPSPS</shortName>
    </alternativeName>
</protein>
<feature type="binding site" evidence="7">
    <location>
        <position position="341"/>
    </location>
    <ligand>
        <name>phosphoenolpyruvate</name>
        <dbReference type="ChEBI" id="CHEBI:58702"/>
    </ligand>
</feature>
<dbReference type="GO" id="GO:0003866">
    <property type="term" value="F:3-phosphoshikimate 1-carboxyvinyltransferase activity"/>
    <property type="evidence" value="ECO:0007669"/>
    <property type="project" value="UniProtKB-EC"/>
</dbReference>
<dbReference type="PANTHER" id="PTHR21090">
    <property type="entry name" value="AROM/DEHYDROQUINATE SYNTHASE"/>
    <property type="match status" value="1"/>
</dbReference>
<dbReference type="Proteomes" id="UP001519342">
    <property type="component" value="Unassembled WGS sequence"/>
</dbReference>
<comment type="subunit">
    <text evidence="7">Monomer.</text>
</comment>
<dbReference type="PROSITE" id="PS00885">
    <property type="entry name" value="EPSP_SYNTHASE_2"/>
    <property type="match status" value="1"/>
</dbReference>
<evidence type="ECO:0000313" key="10">
    <source>
        <dbReference type="Proteomes" id="UP001519342"/>
    </source>
</evidence>
<evidence type="ECO:0000256" key="2">
    <source>
        <dbReference type="ARBA" id="ARBA00009948"/>
    </source>
</evidence>
<dbReference type="PANTHER" id="PTHR21090:SF5">
    <property type="entry name" value="PENTAFUNCTIONAL AROM POLYPEPTIDE"/>
    <property type="match status" value="1"/>
</dbReference>
<organism evidence="9 10">
    <name type="scientific">Sedimentibacter acidaminivorans</name>
    <dbReference type="NCBI Taxonomy" id="913099"/>
    <lineage>
        <taxon>Bacteria</taxon>
        <taxon>Bacillati</taxon>
        <taxon>Bacillota</taxon>
        <taxon>Tissierellia</taxon>
        <taxon>Sedimentibacter</taxon>
    </lineage>
</organism>
<dbReference type="InterPro" id="IPR001986">
    <property type="entry name" value="Enolpyruvate_Tfrase_dom"/>
</dbReference>
<keyword evidence="7" id="KW-0963">Cytoplasm</keyword>
<sequence length="428" mass="45947">MQGIIKRSNLSGTIMVPGSKSHTIRAIMVATMAKGKSVIKNPLKSEDCKSAINVAKAFGASCELNENEWVIEGVDGKLKLPDDIVDCGNSGTTTYIACSMAATIEGTTIITGDAQIRKRPIDTLLKSINNTSATAFKSRPKIDAPPVVITGPMEAGNIKLEGKISPQVSGVLLSAPLLEGTTEITVEYPLEIPYVKMTLDWMSKHGVKVEHSNDFKKYIINGPQKYSPVNSIIPSDWSGVAFPLIGAVMTNSIVTIDGVDFNDVQGDKGIVDVLISMGADITKDINNHKMIIKGGKPLKGVHVDCKNMPDTLPALSVIGAYASGQMKMTGLEVVRLKETDRVSVMQEELIKMGVEVEVGEDYIIINGGKGFKGTEVESHDDHRVAMALMMAGLVSEGETRVNDIDCVNISFPNFVNVINQIGANIEVC</sequence>
<keyword evidence="10" id="KW-1185">Reference proteome</keyword>
<comment type="caution">
    <text evidence="9">The sequence shown here is derived from an EMBL/GenBank/DDBJ whole genome shotgun (WGS) entry which is preliminary data.</text>
</comment>
<feature type="binding site" evidence="7">
    <location>
        <position position="91"/>
    </location>
    <ligand>
        <name>phosphoenolpyruvate</name>
        <dbReference type="ChEBI" id="CHEBI:58702"/>
    </ligand>
</feature>
<feature type="domain" description="Enolpyruvate transferase" evidence="8">
    <location>
        <begin position="6"/>
        <end position="417"/>
    </location>
</feature>
<keyword evidence="5 7" id="KW-0057">Aromatic amino acid biosynthesis</keyword>
<feature type="binding site" evidence="7">
    <location>
        <position position="21"/>
    </location>
    <ligand>
        <name>3-phosphoshikimate</name>
        <dbReference type="ChEBI" id="CHEBI:145989"/>
    </ligand>
</feature>
<dbReference type="Gene3D" id="3.65.10.10">
    <property type="entry name" value="Enolpyruvate transferase domain"/>
    <property type="match status" value="2"/>
</dbReference>
<dbReference type="CDD" id="cd01556">
    <property type="entry name" value="EPSP_synthase"/>
    <property type="match status" value="1"/>
</dbReference>
<feature type="binding site" evidence="7">
    <location>
        <position position="119"/>
    </location>
    <ligand>
        <name>phosphoenolpyruvate</name>
        <dbReference type="ChEBI" id="CHEBI:58702"/>
    </ligand>
</feature>
<dbReference type="EC" id="2.5.1.19" evidence="7"/>
<comment type="subcellular location">
    <subcellularLocation>
        <location evidence="7">Cytoplasm</location>
    </subcellularLocation>
</comment>
<gene>
    <name evidence="7" type="primary">aroA</name>
    <name evidence="9" type="ORF">J2Z76_000248</name>
</gene>
<reference evidence="9 10" key="1">
    <citation type="submission" date="2021-03" db="EMBL/GenBank/DDBJ databases">
        <title>Genomic Encyclopedia of Type Strains, Phase IV (KMG-IV): sequencing the most valuable type-strain genomes for metagenomic binning, comparative biology and taxonomic classification.</title>
        <authorList>
            <person name="Goeker M."/>
        </authorList>
    </citation>
    <scope>NUCLEOTIDE SEQUENCE [LARGE SCALE GENOMIC DNA]</scope>
    <source>
        <strain evidence="9 10">DSM 24004</strain>
    </source>
</reference>
<dbReference type="InterPro" id="IPR013792">
    <property type="entry name" value="RNA3'P_cycl/enolpyr_Trfase_a/b"/>
</dbReference>
<evidence type="ECO:0000256" key="5">
    <source>
        <dbReference type="ARBA" id="ARBA00023141"/>
    </source>
</evidence>
<feature type="binding site" evidence="7">
    <location>
        <position position="25"/>
    </location>
    <ligand>
        <name>3-phosphoshikimate</name>
        <dbReference type="ChEBI" id="CHEBI:145989"/>
    </ligand>
</feature>
<evidence type="ECO:0000313" key="9">
    <source>
        <dbReference type="EMBL" id="MBP1924395.1"/>
    </source>
</evidence>
<comment type="similarity">
    <text evidence="2 7">Belongs to the EPSP synthase family.</text>
</comment>
<evidence type="ECO:0000256" key="1">
    <source>
        <dbReference type="ARBA" id="ARBA00004811"/>
    </source>
</evidence>
<feature type="binding site" evidence="7">
    <location>
        <position position="165"/>
    </location>
    <ligand>
        <name>3-phosphoshikimate</name>
        <dbReference type="ChEBI" id="CHEBI:145989"/>
    </ligand>
</feature>
<comment type="catalytic activity">
    <reaction evidence="6">
        <text>3-phosphoshikimate + phosphoenolpyruvate = 5-O-(1-carboxyvinyl)-3-phosphoshikimate + phosphate</text>
        <dbReference type="Rhea" id="RHEA:21256"/>
        <dbReference type="ChEBI" id="CHEBI:43474"/>
        <dbReference type="ChEBI" id="CHEBI:57701"/>
        <dbReference type="ChEBI" id="CHEBI:58702"/>
        <dbReference type="ChEBI" id="CHEBI:145989"/>
        <dbReference type="EC" id="2.5.1.19"/>
    </reaction>
    <physiologicalReaction direction="left-to-right" evidence="6">
        <dbReference type="Rhea" id="RHEA:21257"/>
    </physiologicalReaction>
</comment>
<evidence type="ECO:0000259" key="8">
    <source>
        <dbReference type="Pfam" id="PF00275"/>
    </source>
</evidence>
<accession>A0ABS4G9M7</accession>
<feature type="binding site" evidence="7">
    <location>
        <position position="310"/>
    </location>
    <ligand>
        <name>3-phosphoshikimate</name>
        <dbReference type="ChEBI" id="CHEBI:145989"/>
    </ligand>
</feature>
<comment type="function">
    <text evidence="7">Catalyzes the transfer of the enolpyruvyl moiety of phosphoenolpyruvate (PEP) to the 5-hydroxyl of shikimate-3-phosphate (S3P) to produce enolpyruvyl shikimate-3-phosphate and inorganic phosphate.</text>
</comment>
<dbReference type="InterPro" id="IPR006264">
    <property type="entry name" value="EPSP_synthase"/>
</dbReference>
<evidence type="ECO:0000256" key="4">
    <source>
        <dbReference type="ARBA" id="ARBA00022679"/>
    </source>
</evidence>
<dbReference type="HAMAP" id="MF_00210">
    <property type="entry name" value="EPSP_synth"/>
    <property type="match status" value="1"/>
</dbReference>